<evidence type="ECO:0000313" key="2">
    <source>
        <dbReference type="Proteomes" id="UP001597380"/>
    </source>
</evidence>
<dbReference type="RefSeq" id="WP_345339492.1">
    <property type="nucleotide sequence ID" value="NZ_BAABLI010000009.1"/>
</dbReference>
<accession>A0ABW4XNQ5</accession>
<protein>
    <submittedName>
        <fullName evidence="1">Uncharacterized protein</fullName>
    </submittedName>
</protein>
<proteinExistence type="predicted"/>
<gene>
    <name evidence="1" type="ORF">ACFSJ3_12400</name>
</gene>
<sequence>MLVERIKHITNPNFEKADGTPLIIKRREGVIIAVRTEQPERLYRVSAAVGRDDEGKPLGFVKVTLDHVEDAREGALFAWQTACKQAKRKTGQS</sequence>
<reference evidence="2" key="1">
    <citation type="journal article" date="2019" name="Int. J. Syst. Evol. Microbiol.">
        <title>The Global Catalogue of Microorganisms (GCM) 10K type strain sequencing project: providing services to taxonomists for standard genome sequencing and annotation.</title>
        <authorList>
            <consortium name="The Broad Institute Genomics Platform"/>
            <consortium name="The Broad Institute Genome Sequencing Center for Infectious Disease"/>
            <person name="Wu L."/>
            <person name="Ma J."/>
        </authorList>
    </citation>
    <scope>NUCLEOTIDE SEQUENCE [LARGE SCALE GENOMIC DNA]</scope>
    <source>
        <strain evidence="2">CGMCC 1.10992</strain>
    </source>
</reference>
<dbReference type="EMBL" id="JBHUHT010000013">
    <property type="protein sequence ID" value="MFD2096789.1"/>
    <property type="molecule type" value="Genomic_DNA"/>
</dbReference>
<keyword evidence="2" id="KW-1185">Reference proteome</keyword>
<evidence type="ECO:0000313" key="1">
    <source>
        <dbReference type="EMBL" id="MFD2096789.1"/>
    </source>
</evidence>
<name>A0ABW4XNQ5_9GAMM</name>
<dbReference type="Proteomes" id="UP001597380">
    <property type="component" value="Unassembled WGS sequence"/>
</dbReference>
<organism evidence="1 2">
    <name type="scientific">Corallincola platygyrae</name>
    <dbReference type="NCBI Taxonomy" id="1193278"/>
    <lineage>
        <taxon>Bacteria</taxon>
        <taxon>Pseudomonadati</taxon>
        <taxon>Pseudomonadota</taxon>
        <taxon>Gammaproteobacteria</taxon>
        <taxon>Alteromonadales</taxon>
        <taxon>Psychromonadaceae</taxon>
        <taxon>Corallincola</taxon>
    </lineage>
</organism>
<comment type="caution">
    <text evidence="1">The sequence shown here is derived from an EMBL/GenBank/DDBJ whole genome shotgun (WGS) entry which is preliminary data.</text>
</comment>